<gene>
    <name evidence="4" type="ORF">AMOR_56550</name>
</gene>
<dbReference type="Pfam" id="PF05257">
    <property type="entry name" value="CHAP"/>
    <property type="match status" value="1"/>
</dbReference>
<feature type="region of interest" description="Disordered" evidence="1">
    <location>
        <begin position="22"/>
        <end position="58"/>
    </location>
</feature>
<sequence length="216" mass="21638">MSPPRTSLLALALLAAGCASGTRAARGNPLPPPAPARAGTRNPGAGPATGSRPVQARAPHDVAVRRALDTAAHLVGAREIVVGGVAYGDGCAALVRASLDAGGAPVAADADARALLALARTAGTLRRTRPAPGDLAFLAERPGGPAEHVGLVESVSPDGTALLLHRTERGVARIRVNAAQAWKTRAEGGRALNDLLVVGGGRLPAGRLLVGYATLL</sequence>
<feature type="domain" description="Peptidase C51" evidence="3">
    <location>
        <begin position="84"/>
        <end position="163"/>
    </location>
</feature>
<keyword evidence="5" id="KW-1185">Reference proteome</keyword>
<dbReference type="RefSeq" id="WP_248357140.1">
    <property type="nucleotide sequence ID" value="NZ_AP025591.1"/>
</dbReference>
<keyword evidence="2" id="KW-0732">Signal</keyword>
<proteinExistence type="predicted"/>
<protein>
    <recommendedName>
        <fullName evidence="3">Peptidase C51 domain-containing protein</fullName>
    </recommendedName>
</protein>
<feature type="signal peptide" evidence="2">
    <location>
        <begin position="1"/>
        <end position="24"/>
    </location>
</feature>
<dbReference type="Proteomes" id="UP001162891">
    <property type="component" value="Chromosome"/>
</dbReference>
<evidence type="ECO:0000313" key="4">
    <source>
        <dbReference type="EMBL" id="BDG06659.1"/>
    </source>
</evidence>
<reference evidence="5" key="1">
    <citation type="journal article" date="2022" name="Int. J. Syst. Evol. Microbiol.">
        <title>Anaeromyxobacter oryzae sp. nov., Anaeromyxobacter diazotrophicus sp. nov. and Anaeromyxobacter paludicola sp. nov., isolated from paddy soils.</title>
        <authorList>
            <person name="Itoh H."/>
            <person name="Xu Z."/>
            <person name="Mise K."/>
            <person name="Masuda Y."/>
            <person name="Ushijima N."/>
            <person name="Hayakawa C."/>
            <person name="Shiratori Y."/>
            <person name="Senoo K."/>
        </authorList>
    </citation>
    <scope>NUCLEOTIDE SEQUENCE [LARGE SCALE GENOMIC DNA]</scope>
    <source>
        <strain evidence="5">Red232</strain>
    </source>
</reference>
<organism evidence="4 5">
    <name type="scientific">Anaeromyxobacter oryzae</name>
    <dbReference type="NCBI Taxonomy" id="2918170"/>
    <lineage>
        <taxon>Bacteria</taxon>
        <taxon>Pseudomonadati</taxon>
        <taxon>Myxococcota</taxon>
        <taxon>Myxococcia</taxon>
        <taxon>Myxococcales</taxon>
        <taxon>Cystobacterineae</taxon>
        <taxon>Anaeromyxobacteraceae</taxon>
        <taxon>Anaeromyxobacter</taxon>
    </lineage>
</organism>
<name>A0ABN6N3Z1_9BACT</name>
<dbReference type="PROSITE" id="PS51257">
    <property type="entry name" value="PROKAR_LIPOPROTEIN"/>
    <property type="match status" value="1"/>
</dbReference>
<dbReference type="InterPro" id="IPR007921">
    <property type="entry name" value="CHAP_dom"/>
</dbReference>
<accession>A0ABN6N3Z1</accession>
<evidence type="ECO:0000256" key="1">
    <source>
        <dbReference type="SAM" id="MobiDB-lite"/>
    </source>
</evidence>
<dbReference type="EMBL" id="AP025591">
    <property type="protein sequence ID" value="BDG06659.1"/>
    <property type="molecule type" value="Genomic_DNA"/>
</dbReference>
<feature type="chain" id="PRO_5047360117" description="Peptidase C51 domain-containing protein" evidence="2">
    <location>
        <begin position="25"/>
        <end position="216"/>
    </location>
</feature>
<evidence type="ECO:0000256" key="2">
    <source>
        <dbReference type="SAM" id="SignalP"/>
    </source>
</evidence>
<evidence type="ECO:0000259" key="3">
    <source>
        <dbReference type="Pfam" id="PF05257"/>
    </source>
</evidence>
<evidence type="ECO:0000313" key="5">
    <source>
        <dbReference type="Proteomes" id="UP001162891"/>
    </source>
</evidence>